<evidence type="ECO:0000313" key="2">
    <source>
        <dbReference type="EMBL" id="KAJ1351271.1"/>
    </source>
</evidence>
<feature type="region of interest" description="Disordered" evidence="1">
    <location>
        <begin position="1"/>
        <end position="22"/>
    </location>
</feature>
<organism evidence="2 3">
    <name type="scientific">Parelaphostrongylus tenuis</name>
    <name type="common">Meningeal worm</name>
    <dbReference type="NCBI Taxonomy" id="148309"/>
    <lineage>
        <taxon>Eukaryota</taxon>
        <taxon>Metazoa</taxon>
        <taxon>Ecdysozoa</taxon>
        <taxon>Nematoda</taxon>
        <taxon>Chromadorea</taxon>
        <taxon>Rhabditida</taxon>
        <taxon>Rhabditina</taxon>
        <taxon>Rhabditomorpha</taxon>
        <taxon>Strongyloidea</taxon>
        <taxon>Metastrongylidae</taxon>
        <taxon>Parelaphostrongylus</taxon>
    </lineage>
</organism>
<sequence length="92" mass="10011">MEIQSQRSTRSADHQMTDDGVLAAALDAGPSTSTRKLATDVSVDQKTLIPCKGVHHLHTKTSTPIHMASHEWSTVNLCNIEGLHCLTYGDLE</sequence>
<reference evidence="2" key="1">
    <citation type="submission" date="2021-06" db="EMBL/GenBank/DDBJ databases">
        <title>Parelaphostrongylus tenuis whole genome reference sequence.</title>
        <authorList>
            <person name="Garwood T.J."/>
            <person name="Larsen P.A."/>
            <person name="Fountain-Jones N.M."/>
            <person name="Garbe J.R."/>
            <person name="Macchietto M.G."/>
            <person name="Kania S.A."/>
            <person name="Gerhold R.W."/>
            <person name="Richards J.E."/>
            <person name="Wolf T.M."/>
        </authorList>
    </citation>
    <scope>NUCLEOTIDE SEQUENCE</scope>
    <source>
        <strain evidence="2">MNPRO001-30</strain>
        <tissue evidence="2">Meninges</tissue>
    </source>
</reference>
<comment type="caution">
    <text evidence="2">The sequence shown here is derived from an EMBL/GenBank/DDBJ whole genome shotgun (WGS) entry which is preliminary data.</text>
</comment>
<proteinExistence type="predicted"/>
<protein>
    <submittedName>
        <fullName evidence="2">Uncharacterized protein</fullName>
    </submittedName>
</protein>
<name>A0AAD5MNV4_PARTN</name>
<gene>
    <name evidence="2" type="ORF">KIN20_007251</name>
</gene>
<accession>A0AAD5MNV4</accession>
<keyword evidence="3" id="KW-1185">Reference proteome</keyword>
<dbReference type="EMBL" id="JAHQIW010001037">
    <property type="protein sequence ID" value="KAJ1351271.1"/>
    <property type="molecule type" value="Genomic_DNA"/>
</dbReference>
<evidence type="ECO:0000256" key="1">
    <source>
        <dbReference type="SAM" id="MobiDB-lite"/>
    </source>
</evidence>
<dbReference type="AlphaFoldDB" id="A0AAD5MNV4"/>
<dbReference type="Proteomes" id="UP001196413">
    <property type="component" value="Unassembled WGS sequence"/>
</dbReference>
<evidence type="ECO:0000313" key="3">
    <source>
        <dbReference type="Proteomes" id="UP001196413"/>
    </source>
</evidence>